<evidence type="ECO:0000313" key="2">
    <source>
        <dbReference type="EMBL" id="SCZ52293.1"/>
    </source>
</evidence>
<dbReference type="AlphaFoldDB" id="A0A1G5PS48"/>
<evidence type="ECO:0000313" key="3">
    <source>
        <dbReference type="Proteomes" id="UP000199648"/>
    </source>
</evidence>
<dbReference type="GO" id="GO:0016747">
    <property type="term" value="F:acyltransferase activity, transferring groups other than amino-acyl groups"/>
    <property type="evidence" value="ECO:0007669"/>
    <property type="project" value="InterPro"/>
</dbReference>
<dbReference type="OrthoDB" id="9789605at2"/>
<dbReference type="InterPro" id="IPR016181">
    <property type="entry name" value="Acyl_CoA_acyltransferase"/>
</dbReference>
<dbReference type="InterPro" id="IPR000182">
    <property type="entry name" value="GNAT_dom"/>
</dbReference>
<reference evidence="2 3" key="1">
    <citation type="submission" date="2016-10" db="EMBL/GenBank/DDBJ databases">
        <authorList>
            <person name="de Groot N.N."/>
        </authorList>
    </citation>
    <scope>NUCLEOTIDE SEQUENCE [LARGE SCALE GENOMIC DNA]</scope>
    <source>
        <strain evidence="2 3">HLD2</strain>
    </source>
</reference>
<dbReference type="CDD" id="cd04301">
    <property type="entry name" value="NAT_SF"/>
    <property type="match status" value="1"/>
</dbReference>
<protein>
    <submittedName>
        <fullName evidence="2">Acetyltransferase (GNAT) family protein</fullName>
    </submittedName>
</protein>
<name>A0A1G5PS48_9GAMM</name>
<organism evidence="2 3">
    <name type="scientific">Thiohalomonas denitrificans</name>
    <dbReference type="NCBI Taxonomy" id="415747"/>
    <lineage>
        <taxon>Bacteria</taxon>
        <taxon>Pseudomonadati</taxon>
        <taxon>Pseudomonadota</taxon>
        <taxon>Gammaproteobacteria</taxon>
        <taxon>Thiohalomonadales</taxon>
        <taxon>Thiohalomonadaceae</taxon>
        <taxon>Thiohalomonas</taxon>
    </lineage>
</organism>
<feature type="domain" description="N-acetyltransferase" evidence="1">
    <location>
        <begin position="3"/>
        <end position="160"/>
    </location>
</feature>
<accession>A0A1G5PS48</accession>
<dbReference type="EMBL" id="FMWD01000002">
    <property type="protein sequence ID" value="SCZ52293.1"/>
    <property type="molecule type" value="Genomic_DNA"/>
</dbReference>
<gene>
    <name evidence="2" type="ORF">SAMN03097708_00719</name>
</gene>
<dbReference type="STRING" id="415747.SAMN03097708_00719"/>
<proteinExistence type="predicted"/>
<dbReference type="RefSeq" id="WP_092992695.1">
    <property type="nucleotide sequence ID" value="NZ_FMWD01000002.1"/>
</dbReference>
<dbReference type="Pfam" id="PF00583">
    <property type="entry name" value="Acetyltransf_1"/>
    <property type="match status" value="1"/>
</dbReference>
<dbReference type="Proteomes" id="UP000199648">
    <property type="component" value="Unassembled WGS sequence"/>
</dbReference>
<dbReference type="SUPFAM" id="SSF55729">
    <property type="entry name" value="Acyl-CoA N-acyltransferases (Nat)"/>
    <property type="match status" value="1"/>
</dbReference>
<keyword evidence="2" id="KW-0808">Transferase</keyword>
<dbReference type="Gene3D" id="3.40.630.30">
    <property type="match status" value="1"/>
</dbReference>
<dbReference type="PROSITE" id="PS51186">
    <property type="entry name" value="GNAT"/>
    <property type="match status" value="1"/>
</dbReference>
<keyword evidence="3" id="KW-1185">Reference proteome</keyword>
<evidence type="ECO:0000259" key="1">
    <source>
        <dbReference type="PROSITE" id="PS51186"/>
    </source>
</evidence>
<sequence length="160" mass="17814">MNIEFRDAGANDCEVIGLLVMQLTKEISERTSSRHFDIDIDNTIGLCRALLLAGQYKAILAYAKERPIAVATLAETFALYAGGKIGVVQEFYVDPDFRSKGVGRRLIDEIRDLGRKHGCSCIELTSPPLPEFERTLGFYERNGLAPVGGRKMRQYLETLG</sequence>